<dbReference type="EMBL" id="JADEYC010000019">
    <property type="protein sequence ID" value="MBE9375339.1"/>
    <property type="molecule type" value="Genomic_DNA"/>
</dbReference>
<evidence type="ECO:0000259" key="3">
    <source>
        <dbReference type="Pfam" id="PF00588"/>
    </source>
</evidence>
<dbReference type="Pfam" id="PF00588">
    <property type="entry name" value="SpoU_methylase"/>
    <property type="match status" value="1"/>
</dbReference>
<dbReference type="SUPFAM" id="SSF75217">
    <property type="entry name" value="alpha/beta knot"/>
    <property type="match status" value="1"/>
</dbReference>
<feature type="domain" description="tRNA/rRNA methyltransferase SpoU type" evidence="3">
    <location>
        <begin position="18"/>
        <end position="173"/>
    </location>
</feature>
<dbReference type="GO" id="GO:0032259">
    <property type="term" value="P:methylation"/>
    <property type="evidence" value="ECO:0007669"/>
    <property type="project" value="UniProtKB-KW"/>
</dbReference>
<reference evidence="4" key="1">
    <citation type="submission" date="2020-10" db="EMBL/GenBank/DDBJ databases">
        <title>Diversity and distribution of actinomycetes associated with coral in the coast of Hainan.</title>
        <authorList>
            <person name="Li F."/>
        </authorList>
    </citation>
    <scope>NUCLEOTIDE SEQUENCE</scope>
    <source>
        <strain evidence="4">HNM0983</strain>
    </source>
</reference>
<protein>
    <submittedName>
        <fullName evidence="4">TrmH family RNA methyltransferase</fullName>
    </submittedName>
</protein>
<evidence type="ECO:0000313" key="4">
    <source>
        <dbReference type="EMBL" id="MBE9375339.1"/>
    </source>
</evidence>
<dbReference type="InterPro" id="IPR029026">
    <property type="entry name" value="tRNA_m1G_MTases_N"/>
</dbReference>
<keyword evidence="5" id="KW-1185">Reference proteome</keyword>
<dbReference type="GO" id="GO:0005829">
    <property type="term" value="C:cytosol"/>
    <property type="evidence" value="ECO:0007669"/>
    <property type="project" value="TreeGrafter"/>
</dbReference>
<gene>
    <name evidence="4" type="ORF">IQ251_12875</name>
</gene>
<dbReference type="AlphaFoldDB" id="A0A929G0H2"/>
<sequence>MEPDGGEPARENSPGRSIVVVAHNIRSTHNVGSLLRTGSVFAIDHVHVTGFTPYPAYEQDPRDPKLRDLQTRRLAKAAAGAERTMPFTRHEDVVALLDALRADGYAVAGLEIDPAAVPLGEHTPGGKVALLLGDEVRGIEPEMRERCDVLLQIPMFGHKDSLNVSVAAGIALYSLRTS</sequence>
<dbReference type="GO" id="GO:0008173">
    <property type="term" value="F:RNA methyltransferase activity"/>
    <property type="evidence" value="ECO:0007669"/>
    <property type="project" value="InterPro"/>
</dbReference>
<dbReference type="InterPro" id="IPR004441">
    <property type="entry name" value="rRNA_MeTrfase_TrmH"/>
</dbReference>
<dbReference type="GO" id="GO:0006396">
    <property type="term" value="P:RNA processing"/>
    <property type="evidence" value="ECO:0007669"/>
    <property type="project" value="InterPro"/>
</dbReference>
<keyword evidence="2" id="KW-0808">Transferase</keyword>
<evidence type="ECO:0000313" key="5">
    <source>
        <dbReference type="Proteomes" id="UP000598360"/>
    </source>
</evidence>
<dbReference type="Gene3D" id="3.40.1280.10">
    <property type="match status" value="1"/>
</dbReference>
<name>A0A929G0H2_9PSEU</name>
<dbReference type="GO" id="GO:0003723">
    <property type="term" value="F:RNA binding"/>
    <property type="evidence" value="ECO:0007669"/>
    <property type="project" value="InterPro"/>
</dbReference>
<comment type="caution">
    <text evidence="4">The sequence shown here is derived from an EMBL/GenBank/DDBJ whole genome shotgun (WGS) entry which is preliminary data.</text>
</comment>
<dbReference type="PANTHER" id="PTHR46429">
    <property type="entry name" value="23S RRNA (GUANOSINE-2'-O-)-METHYLTRANSFERASE RLMB"/>
    <property type="match status" value="1"/>
</dbReference>
<dbReference type="InterPro" id="IPR001537">
    <property type="entry name" value="SpoU_MeTrfase"/>
</dbReference>
<dbReference type="PANTHER" id="PTHR46429:SF1">
    <property type="entry name" value="23S RRNA (GUANOSINE-2'-O-)-METHYLTRANSFERASE RLMB"/>
    <property type="match status" value="1"/>
</dbReference>
<organism evidence="4 5">
    <name type="scientific">Saccharopolyspora montiporae</name>
    <dbReference type="NCBI Taxonomy" id="2781240"/>
    <lineage>
        <taxon>Bacteria</taxon>
        <taxon>Bacillati</taxon>
        <taxon>Actinomycetota</taxon>
        <taxon>Actinomycetes</taxon>
        <taxon>Pseudonocardiales</taxon>
        <taxon>Pseudonocardiaceae</taxon>
        <taxon>Saccharopolyspora</taxon>
    </lineage>
</organism>
<evidence type="ECO:0000256" key="1">
    <source>
        <dbReference type="ARBA" id="ARBA00022603"/>
    </source>
</evidence>
<dbReference type="InterPro" id="IPR029028">
    <property type="entry name" value="Alpha/beta_knot_MTases"/>
</dbReference>
<keyword evidence="1 4" id="KW-0489">Methyltransferase</keyword>
<evidence type="ECO:0000256" key="2">
    <source>
        <dbReference type="ARBA" id="ARBA00022679"/>
    </source>
</evidence>
<accession>A0A929G0H2</accession>
<dbReference type="RefSeq" id="WP_193928769.1">
    <property type="nucleotide sequence ID" value="NZ_JADEYC010000019.1"/>
</dbReference>
<dbReference type="Proteomes" id="UP000598360">
    <property type="component" value="Unassembled WGS sequence"/>
</dbReference>
<proteinExistence type="predicted"/>